<dbReference type="Proteomes" id="UP000037035">
    <property type="component" value="Unassembled WGS sequence"/>
</dbReference>
<dbReference type="EMBL" id="LAVV01012166">
    <property type="protein sequence ID" value="KNZ46954.1"/>
    <property type="molecule type" value="Genomic_DNA"/>
</dbReference>
<dbReference type="STRING" id="27349.A0A0L6UEI3"/>
<gene>
    <name evidence="1" type="ORF">VP01_6804g1</name>
</gene>
<comment type="caution">
    <text evidence="1">The sequence shown here is derived from an EMBL/GenBank/DDBJ whole genome shotgun (WGS) entry which is preliminary data.</text>
</comment>
<protein>
    <submittedName>
        <fullName evidence="1">Uncharacterized protein</fullName>
    </submittedName>
</protein>
<evidence type="ECO:0000313" key="2">
    <source>
        <dbReference type="Proteomes" id="UP000037035"/>
    </source>
</evidence>
<reference evidence="1 2" key="1">
    <citation type="submission" date="2015-08" db="EMBL/GenBank/DDBJ databases">
        <title>Next Generation Sequencing and Analysis of the Genome of Puccinia sorghi L Schw, the Causal Agent of Maize Common Rust.</title>
        <authorList>
            <person name="Rochi L."/>
            <person name="Burguener G."/>
            <person name="Darino M."/>
            <person name="Turjanski A."/>
            <person name="Kreff E."/>
            <person name="Dieguez M.J."/>
            <person name="Sacco F."/>
        </authorList>
    </citation>
    <scope>NUCLEOTIDE SEQUENCE [LARGE SCALE GENOMIC DNA]</scope>
    <source>
        <strain evidence="1 2">RO10H11247</strain>
    </source>
</reference>
<keyword evidence="2" id="KW-1185">Reference proteome</keyword>
<accession>A0A0L6UEI3</accession>
<organism evidence="1 2">
    <name type="scientific">Puccinia sorghi</name>
    <dbReference type="NCBI Taxonomy" id="27349"/>
    <lineage>
        <taxon>Eukaryota</taxon>
        <taxon>Fungi</taxon>
        <taxon>Dikarya</taxon>
        <taxon>Basidiomycota</taxon>
        <taxon>Pucciniomycotina</taxon>
        <taxon>Pucciniomycetes</taxon>
        <taxon>Pucciniales</taxon>
        <taxon>Pucciniaceae</taxon>
        <taxon>Puccinia</taxon>
    </lineage>
</organism>
<proteinExistence type="predicted"/>
<sequence length="187" mass="21752">MKTLDNIHHPVCQLAPYFLQCPLSQLLYSSYCSFQHTRRYVLKAKIKPNRIETACFRNCFHLYPYEANKPIHPVFCKYKRFPNNQPCNKKPWVQKLTHTHISKTSADSLSLQKTTNYQQHWGNLHVFSLLNQYLHGLNGFCQSLRLKLPLTHELASSHKPTLLNLVWSLSVDCDNHHGNKIRGVGTL</sequence>
<dbReference type="AlphaFoldDB" id="A0A0L6UEI3"/>
<name>A0A0L6UEI3_9BASI</name>
<dbReference type="VEuPathDB" id="FungiDB:VP01_6804g1"/>
<evidence type="ECO:0000313" key="1">
    <source>
        <dbReference type="EMBL" id="KNZ46954.1"/>
    </source>
</evidence>